<comment type="caution">
    <text evidence="10">The sequence shown here is derived from an EMBL/GenBank/DDBJ whole genome shotgun (WGS) entry which is preliminary data.</text>
</comment>
<dbReference type="Gene3D" id="3.20.20.140">
    <property type="entry name" value="Metal-dependent hydrolases"/>
    <property type="match status" value="1"/>
</dbReference>
<evidence type="ECO:0000256" key="1">
    <source>
        <dbReference type="ARBA" id="ARBA00010716"/>
    </source>
</evidence>
<feature type="binding site" evidence="7">
    <location>
        <position position="251"/>
    </location>
    <ligand>
        <name>substrate</name>
    </ligand>
</feature>
<dbReference type="InterPro" id="IPR003764">
    <property type="entry name" value="GlcNAc_6-P_deAcase"/>
</dbReference>
<evidence type="ECO:0000256" key="3">
    <source>
        <dbReference type="ARBA" id="ARBA00022801"/>
    </source>
</evidence>
<reference evidence="10" key="2">
    <citation type="submission" date="2020-09" db="EMBL/GenBank/DDBJ databases">
        <authorList>
            <person name="Sun Q."/>
            <person name="Zhou Y."/>
        </authorList>
    </citation>
    <scope>NUCLEOTIDE SEQUENCE</scope>
    <source>
        <strain evidence="10">CGMCC 1.12426</strain>
    </source>
</reference>
<feature type="binding site" evidence="7">
    <location>
        <position position="227"/>
    </location>
    <ligand>
        <name>substrate</name>
    </ligand>
</feature>
<keyword evidence="2 8" id="KW-0479">Metal-binding</keyword>
<evidence type="ECO:0000256" key="6">
    <source>
        <dbReference type="PIRSR" id="PIRSR038994-1"/>
    </source>
</evidence>
<evidence type="ECO:0000256" key="7">
    <source>
        <dbReference type="PIRSR" id="PIRSR038994-2"/>
    </source>
</evidence>
<evidence type="ECO:0000256" key="4">
    <source>
        <dbReference type="ARBA" id="ARBA00023277"/>
    </source>
</evidence>
<dbReference type="Proteomes" id="UP000605148">
    <property type="component" value="Unassembled WGS sequence"/>
</dbReference>
<sequence length="381" mass="39707">MTACTILTADRIFDGDMFHEETALVLAEGRIVALTALGDLPSGASVTHTGAAVLCPGFVDWQVNGGGGVLFNETPTADGAAAMARAHLAFGTTALLPTIITDHEAVTEAAAEAISNALRTGHPGIVGIHFEGPHLSVEKCGVHDPGLFRPLCPADMRRYTRRDLGKVVVTLAPENASHADIETLAAHDVIVSLGHTNADYETAHAAFRAGASAVTHVFNAMASLHHRKPGLIGAAMERADIWCGLIADGHHVHAAVLKMLMAAGPVDRMTLVTDAMSTVGVSADTFSLNGRTVTRANGRLTVAGGTLAGSDLDMMSAVRFTVHHCGQPLERALQMASRNPARMLGLTDRGRFAPGARADILALDSALNLTGIWLGGEPVAP</sequence>
<dbReference type="InterPro" id="IPR032466">
    <property type="entry name" value="Metal_Hydrolase"/>
</dbReference>
<dbReference type="GO" id="GO:0006046">
    <property type="term" value="P:N-acetylglucosamine catabolic process"/>
    <property type="evidence" value="ECO:0007669"/>
    <property type="project" value="TreeGrafter"/>
</dbReference>
<organism evidence="10 11">
    <name type="scientific">Roseibium aquae</name>
    <dbReference type="NCBI Taxonomy" id="1323746"/>
    <lineage>
        <taxon>Bacteria</taxon>
        <taxon>Pseudomonadati</taxon>
        <taxon>Pseudomonadota</taxon>
        <taxon>Alphaproteobacteria</taxon>
        <taxon>Hyphomicrobiales</taxon>
        <taxon>Stappiaceae</taxon>
        <taxon>Roseibium</taxon>
    </lineage>
</organism>
<dbReference type="EMBL" id="BMFA01000002">
    <property type="protein sequence ID" value="GGB38129.1"/>
    <property type="molecule type" value="Genomic_DNA"/>
</dbReference>
<evidence type="ECO:0000256" key="8">
    <source>
        <dbReference type="PIRSR" id="PIRSR038994-3"/>
    </source>
</evidence>
<keyword evidence="4 5" id="KW-0119">Carbohydrate metabolism</keyword>
<dbReference type="RefSeq" id="WP_150495132.1">
    <property type="nucleotide sequence ID" value="NZ_BMFA01000002.1"/>
</dbReference>
<name>A0A916TAM6_9HYPH</name>
<dbReference type="Pfam" id="PF01979">
    <property type="entry name" value="Amidohydro_1"/>
    <property type="match status" value="1"/>
</dbReference>
<dbReference type="SUPFAM" id="SSF51338">
    <property type="entry name" value="Composite domain of metallo-dependent hydrolases"/>
    <property type="match status" value="1"/>
</dbReference>
<feature type="binding site" evidence="8">
    <location>
        <position position="195"/>
    </location>
    <ligand>
        <name>Zn(2+)</name>
        <dbReference type="ChEBI" id="CHEBI:29105"/>
    </ligand>
</feature>
<feature type="binding site" evidence="8">
    <location>
        <position position="216"/>
    </location>
    <ligand>
        <name>Zn(2+)</name>
        <dbReference type="ChEBI" id="CHEBI:29105"/>
    </ligand>
</feature>
<gene>
    <name evidence="10" type="ORF">GCM10011316_07740</name>
</gene>
<evidence type="ECO:0000313" key="11">
    <source>
        <dbReference type="Proteomes" id="UP000605148"/>
    </source>
</evidence>
<dbReference type="PANTHER" id="PTHR11113">
    <property type="entry name" value="N-ACETYLGLUCOSAMINE-6-PHOSPHATE DEACETYLASE"/>
    <property type="match status" value="1"/>
</dbReference>
<dbReference type="Gene3D" id="2.30.40.10">
    <property type="entry name" value="Urease, subunit C, domain 1"/>
    <property type="match status" value="1"/>
</dbReference>
<feature type="binding site" evidence="8">
    <location>
        <position position="131"/>
    </location>
    <ligand>
        <name>Zn(2+)</name>
        <dbReference type="ChEBI" id="CHEBI:29105"/>
    </ligand>
</feature>
<dbReference type="GO" id="GO:0046872">
    <property type="term" value="F:metal ion binding"/>
    <property type="evidence" value="ECO:0007669"/>
    <property type="project" value="UniProtKB-KW"/>
</dbReference>
<dbReference type="InterPro" id="IPR006680">
    <property type="entry name" value="Amidohydro-rel"/>
</dbReference>
<dbReference type="PANTHER" id="PTHR11113:SF14">
    <property type="entry name" value="N-ACETYLGLUCOSAMINE-6-PHOSPHATE DEACETYLASE"/>
    <property type="match status" value="1"/>
</dbReference>
<protein>
    <submittedName>
        <fullName evidence="10">N-acetylglucosamine-6-phosphate deacetylase</fullName>
    </submittedName>
</protein>
<evidence type="ECO:0000256" key="5">
    <source>
        <dbReference type="PIRNR" id="PIRNR038994"/>
    </source>
</evidence>
<comment type="similarity">
    <text evidence="1 5">Belongs to the metallo-dependent hydrolases superfamily. NagA family.</text>
</comment>
<dbReference type="GO" id="GO:0008448">
    <property type="term" value="F:N-acetylglucosamine-6-phosphate deacetylase activity"/>
    <property type="evidence" value="ECO:0007669"/>
    <property type="project" value="InterPro"/>
</dbReference>
<dbReference type="AlphaFoldDB" id="A0A916TAM6"/>
<feature type="domain" description="Amidohydrolase-related" evidence="9">
    <location>
        <begin position="53"/>
        <end position="368"/>
    </location>
</feature>
<reference evidence="10" key="1">
    <citation type="journal article" date="2014" name="Int. J. Syst. Evol. Microbiol.">
        <title>Complete genome sequence of Corynebacterium casei LMG S-19264T (=DSM 44701T), isolated from a smear-ripened cheese.</title>
        <authorList>
            <consortium name="US DOE Joint Genome Institute (JGI-PGF)"/>
            <person name="Walter F."/>
            <person name="Albersmeier A."/>
            <person name="Kalinowski J."/>
            <person name="Ruckert C."/>
        </authorList>
    </citation>
    <scope>NUCLEOTIDE SEQUENCE</scope>
    <source>
        <strain evidence="10">CGMCC 1.12426</strain>
    </source>
</reference>
<dbReference type="NCBIfam" id="TIGR00221">
    <property type="entry name" value="nagA"/>
    <property type="match status" value="1"/>
</dbReference>
<accession>A0A916TAM6</accession>
<evidence type="ECO:0000313" key="10">
    <source>
        <dbReference type="EMBL" id="GGB38129.1"/>
    </source>
</evidence>
<dbReference type="PIRSF" id="PIRSF038994">
    <property type="entry name" value="NagA"/>
    <property type="match status" value="1"/>
</dbReference>
<dbReference type="OrthoDB" id="9776488at2"/>
<keyword evidence="3 5" id="KW-0378">Hydrolase</keyword>
<proteinExistence type="inferred from homology"/>
<feature type="binding site" evidence="7">
    <location>
        <begin position="219"/>
        <end position="220"/>
    </location>
    <ligand>
        <name>substrate</name>
    </ligand>
</feature>
<evidence type="ECO:0000256" key="2">
    <source>
        <dbReference type="ARBA" id="ARBA00022723"/>
    </source>
</evidence>
<feature type="active site" description="Proton donor/acceptor" evidence="6">
    <location>
        <position position="274"/>
    </location>
</feature>
<dbReference type="InterPro" id="IPR011059">
    <property type="entry name" value="Metal-dep_hydrolase_composite"/>
</dbReference>
<comment type="cofactor">
    <cofactor evidence="8">
        <name>a divalent metal cation</name>
        <dbReference type="ChEBI" id="CHEBI:60240"/>
    </cofactor>
    <text evidence="8">Binds 1 divalent metal cation per subunit.</text>
</comment>
<dbReference type="SUPFAM" id="SSF51556">
    <property type="entry name" value="Metallo-dependent hydrolases"/>
    <property type="match status" value="1"/>
</dbReference>
<feature type="binding site" evidence="7">
    <location>
        <begin position="307"/>
        <end position="309"/>
    </location>
    <ligand>
        <name>substrate</name>
    </ligand>
</feature>
<keyword evidence="11" id="KW-1185">Reference proteome</keyword>
<feature type="binding site" evidence="7">
    <location>
        <position position="142"/>
    </location>
    <ligand>
        <name>substrate</name>
    </ligand>
</feature>
<evidence type="ECO:0000259" key="9">
    <source>
        <dbReference type="Pfam" id="PF01979"/>
    </source>
</evidence>
<dbReference type="CDD" id="cd00854">
    <property type="entry name" value="NagA"/>
    <property type="match status" value="1"/>
</dbReference>